<dbReference type="CDD" id="cd00077">
    <property type="entry name" value="HDc"/>
    <property type="match status" value="1"/>
</dbReference>
<dbReference type="InterPro" id="IPR002912">
    <property type="entry name" value="ACT_dom"/>
</dbReference>
<dbReference type="EMBL" id="QQRQ01000011">
    <property type="protein sequence ID" value="RFT06384.1"/>
    <property type="molecule type" value="Genomic_DNA"/>
</dbReference>
<protein>
    <recommendedName>
        <fullName evidence="2">GTP diphosphokinase</fullName>
        <ecNumber evidence="2">2.7.6.5</ecNumber>
    </recommendedName>
</protein>
<feature type="domain" description="HD" evidence="7">
    <location>
        <begin position="49"/>
        <end position="148"/>
    </location>
</feature>
<feature type="domain" description="ACT" evidence="6">
    <location>
        <begin position="671"/>
        <end position="745"/>
    </location>
</feature>
<dbReference type="SUPFAM" id="SSF109604">
    <property type="entry name" value="HD-domain/PDEase-like"/>
    <property type="match status" value="1"/>
</dbReference>
<dbReference type="SUPFAM" id="SSF81301">
    <property type="entry name" value="Nucleotidyltransferase"/>
    <property type="match status" value="1"/>
</dbReference>
<dbReference type="Pfam" id="PF19296">
    <property type="entry name" value="RelA_AH_RIS"/>
    <property type="match status" value="1"/>
</dbReference>
<comment type="similarity">
    <text evidence="4">Belongs to the relA/spoT family.</text>
</comment>
<dbReference type="InterPro" id="IPR012676">
    <property type="entry name" value="TGS-like"/>
</dbReference>
<dbReference type="AlphaFoldDB" id="A0A3E2B318"/>
<dbReference type="Proteomes" id="UP000260649">
    <property type="component" value="Unassembled WGS sequence"/>
</dbReference>
<dbReference type="FunFam" id="3.10.20.30:FF:000002">
    <property type="entry name" value="GTP pyrophosphokinase (RelA/SpoT)"/>
    <property type="match status" value="1"/>
</dbReference>
<name>A0A3E2B318_9FIRM</name>
<gene>
    <name evidence="9" type="ORF">DV520_07785</name>
</gene>
<feature type="compositionally biased region" description="Basic and acidic residues" evidence="5">
    <location>
        <begin position="554"/>
        <end position="576"/>
    </location>
</feature>
<proteinExistence type="inferred from homology"/>
<keyword evidence="10" id="KW-1185">Reference proteome</keyword>
<organism evidence="9 10">
    <name type="scientific">Evtepia gabavorous</name>
    <dbReference type="NCBI Taxonomy" id="2211183"/>
    <lineage>
        <taxon>Bacteria</taxon>
        <taxon>Bacillati</taxon>
        <taxon>Bacillota</taxon>
        <taxon>Clostridia</taxon>
        <taxon>Eubacteriales</taxon>
        <taxon>Evtepia</taxon>
    </lineage>
</organism>
<accession>A0A3E2B318</accession>
<comment type="catalytic activity">
    <reaction evidence="3">
        <text>GTP + ATP = guanosine 3'-diphosphate 5'-triphosphate + AMP</text>
        <dbReference type="Rhea" id="RHEA:22088"/>
        <dbReference type="ChEBI" id="CHEBI:30616"/>
        <dbReference type="ChEBI" id="CHEBI:37565"/>
        <dbReference type="ChEBI" id="CHEBI:142410"/>
        <dbReference type="ChEBI" id="CHEBI:456215"/>
        <dbReference type="EC" id="2.7.6.5"/>
    </reaction>
</comment>
<sequence>MEDKLEARFQELEEKLKNLTQEDRARVRDAFDYARSHHEGQLRKDGSPYITHPLEVAHLVAELGLDADSIMAALLHDTIEDTDATHEEVAKRFSETVADLVEGVTKLTKVKYTSTEEKQMENLRKMLMAMAQDVRVILIKICDRVHNIRTLEYQTEKKQREKALETLEIYAPIAHRLGMQRMKWEMEDQSLKFLDPIAYQEISDELDRQAKAHAAFMEHIQEEITTRLEKEGIKGTVYGRVKHVYSIYRKMYAQNKKLSEIFDLYAFRVIVDDIFTCYRVLGDIHDMYRPVLGRFKDYISTPKPNMYQSLHTTVIGSEGIPFEVQIRTWEMHHMAEYGVAAHWKYKQGMGNKKLGTEETFAWVRRLLENQQDTEAEEYIRTLKVDLFADEVFVFTPNADVINLPAGATPIDFAYAIHSAVGNSMTGAKVNGRIVGFDYQLKSGEIVEVITSKNAKGPSRDWMKLAKSNQARTKIRQWFKREKREENVAHGRAMFEGEIKRLGLTIAMLTAEHMLPHILEKVRFNSLEEMYAAIGYGGASAQKCANRAREELVHQDRQQAERLAAERAEKEAEEKAEAPSALDAGVARAGNKKRSVSGVIVSGMTECMVKFAKCCTPVPGDPIVGFITRGYGVSVHRSDCPNAVAGAQRPGEKDRWIKVSWDPDSLNTYKTSLDLIAKDRPGLAMDVTTVMATAKMNILGMTVNVLPDGYTKMNLVVEVRTQSEVTTIMNKLNQVQGVYQVSRVSG</sequence>
<dbReference type="InterPro" id="IPR012675">
    <property type="entry name" value="Beta-grasp_dom_sf"/>
</dbReference>
<dbReference type="GeneID" id="97995628"/>
<dbReference type="InterPro" id="IPR007685">
    <property type="entry name" value="RelA_SpoT"/>
</dbReference>
<dbReference type="SMART" id="SM00954">
    <property type="entry name" value="RelA_SpoT"/>
    <property type="match status" value="1"/>
</dbReference>
<dbReference type="InterPro" id="IPR043519">
    <property type="entry name" value="NT_sf"/>
</dbReference>
<dbReference type="InterPro" id="IPR006674">
    <property type="entry name" value="HD_domain"/>
</dbReference>
<dbReference type="InterPro" id="IPR033655">
    <property type="entry name" value="TGS_RelA/SpoT"/>
</dbReference>
<dbReference type="PANTHER" id="PTHR21262:SF31">
    <property type="entry name" value="GTP PYROPHOSPHOKINASE"/>
    <property type="match status" value="1"/>
</dbReference>
<reference evidence="9 10" key="1">
    <citation type="submission" date="2018-07" db="EMBL/GenBank/DDBJ databases">
        <title>GABA Modulating Bacteria of the Human Gut Microbiota.</title>
        <authorList>
            <person name="Strandwitz P."/>
            <person name="Kim K.H."/>
            <person name="Terekhova D."/>
            <person name="Liu J.K."/>
            <person name="Sharma A."/>
            <person name="Levering J."/>
            <person name="Mcdonald D."/>
            <person name="Dietrich D."/>
            <person name="Ramadhar T.R."/>
            <person name="Lekbua A."/>
            <person name="Mroue N."/>
            <person name="Liston C."/>
            <person name="Stewart E.J."/>
            <person name="Dubin M.J."/>
            <person name="Zengler K."/>
            <person name="Knight R."/>
            <person name="Gilbert J.A."/>
            <person name="Clardy J."/>
            <person name="Lewis K."/>
        </authorList>
    </citation>
    <scope>NUCLEOTIDE SEQUENCE [LARGE SCALE GENOMIC DNA]</scope>
    <source>
        <strain evidence="9 10">KLE1738</strain>
    </source>
</reference>
<evidence type="ECO:0000259" key="7">
    <source>
        <dbReference type="PROSITE" id="PS51831"/>
    </source>
</evidence>
<feature type="domain" description="TGS" evidence="8">
    <location>
        <begin position="389"/>
        <end position="450"/>
    </location>
</feature>
<evidence type="ECO:0000259" key="8">
    <source>
        <dbReference type="PROSITE" id="PS51880"/>
    </source>
</evidence>
<dbReference type="Pfam" id="PF04607">
    <property type="entry name" value="RelA_SpoT"/>
    <property type="match status" value="1"/>
</dbReference>
<evidence type="ECO:0000313" key="10">
    <source>
        <dbReference type="Proteomes" id="UP000260649"/>
    </source>
</evidence>
<dbReference type="EC" id="2.7.6.5" evidence="2"/>
<dbReference type="PROSITE" id="PS51671">
    <property type="entry name" value="ACT"/>
    <property type="match status" value="1"/>
</dbReference>
<keyword evidence="9" id="KW-0378">Hydrolase</keyword>
<dbReference type="NCBIfam" id="TIGR00691">
    <property type="entry name" value="spoT_relA"/>
    <property type="match status" value="1"/>
</dbReference>
<dbReference type="GO" id="GO:0016787">
    <property type="term" value="F:hydrolase activity"/>
    <property type="evidence" value="ECO:0007669"/>
    <property type="project" value="UniProtKB-KW"/>
</dbReference>
<dbReference type="PROSITE" id="PS51831">
    <property type="entry name" value="HD"/>
    <property type="match status" value="1"/>
</dbReference>
<dbReference type="Pfam" id="PF13328">
    <property type="entry name" value="HD_4"/>
    <property type="match status" value="1"/>
</dbReference>
<comment type="function">
    <text evidence="4">In eubacteria ppGpp (guanosine 3'-diphosphate 5'-diphosphate) is a mediator of the stringent response that coordinates a variety of cellular activities in response to changes in nutritional abundance.</text>
</comment>
<evidence type="ECO:0000256" key="4">
    <source>
        <dbReference type="RuleBase" id="RU003847"/>
    </source>
</evidence>
<dbReference type="InterPro" id="IPR045600">
    <property type="entry name" value="RelA/SpoT_AH_RIS"/>
</dbReference>
<comment type="pathway">
    <text evidence="1">Purine metabolism; ppGpp biosynthesis; ppGpp from GTP: step 1/2.</text>
</comment>
<dbReference type="SUPFAM" id="SSF55021">
    <property type="entry name" value="ACT-like"/>
    <property type="match status" value="1"/>
</dbReference>
<dbReference type="RefSeq" id="WP_021919863.1">
    <property type="nucleotide sequence ID" value="NZ_CAKXKJ010000019.1"/>
</dbReference>
<dbReference type="FunFam" id="3.30.460.10:FF:000001">
    <property type="entry name" value="GTP pyrophosphokinase RelA"/>
    <property type="match status" value="1"/>
</dbReference>
<dbReference type="PROSITE" id="PS51880">
    <property type="entry name" value="TGS"/>
    <property type="match status" value="1"/>
</dbReference>
<dbReference type="UniPathway" id="UPA00908">
    <property type="reaction ID" value="UER00884"/>
</dbReference>
<dbReference type="Pfam" id="PF13291">
    <property type="entry name" value="ACT_4"/>
    <property type="match status" value="1"/>
</dbReference>
<dbReference type="CDD" id="cd05399">
    <property type="entry name" value="NT_Rel-Spo_like"/>
    <property type="match status" value="1"/>
</dbReference>
<evidence type="ECO:0000256" key="5">
    <source>
        <dbReference type="SAM" id="MobiDB-lite"/>
    </source>
</evidence>
<dbReference type="Gene3D" id="3.10.20.30">
    <property type="match status" value="1"/>
</dbReference>
<evidence type="ECO:0000256" key="3">
    <source>
        <dbReference type="ARBA" id="ARBA00048244"/>
    </source>
</evidence>
<dbReference type="OrthoDB" id="9805041at2"/>
<dbReference type="CDD" id="cd04876">
    <property type="entry name" value="ACT_RelA-SpoT"/>
    <property type="match status" value="1"/>
</dbReference>
<dbReference type="SUPFAM" id="SSF81271">
    <property type="entry name" value="TGS-like"/>
    <property type="match status" value="1"/>
</dbReference>
<dbReference type="GO" id="GO:0015970">
    <property type="term" value="P:guanosine tetraphosphate biosynthetic process"/>
    <property type="evidence" value="ECO:0007669"/>
    <property type="project" value="UniProtKB-UniPathway"/>
</dbReference>
<dbReference type="Gene3D" id="1.10.3210.10">
    <property type="entry name" value="Hypothetical protein af1432"/>
    <property type="match status" value="1"/>
</dbReference>
<dbReference type="InterPro" id="IPR004811">
    <property type="entry name" value="RelA/Spo_fam"/>
</dbReference>
<dbReference type="CDD" id="cd01668">
    <property type="entry name" value="TGS_RSH"/>
    <property type="match status" value="1"/>
</dbReference>
<feature type="region of interest" description="Disordered" evidence="5">
    <location>
        <begin position="554"/>
        <end position="580"/>
    </location>
</feature>
<dbReference type="SMART" id="SM00471">
    <property type="entry name" value="HDc"/>
    <property type="match status" value="1"/>
</dbReference>
<dbReference type="GO" id="GO:0008728">
    <property type="term" value="F:GTP diphosphokinase activity"/>
    <property type="evidence" value="ECO:0007669"/>
    <property type="project" value="UniProtKB-EC"/>
</dbReference>
<dbReference type="InterPro" id="IPR004095">
    <property type="entry name" value="TGS"/>
</dbReference>
<evidence type="ECO:0000256" key="1">
    <source>
        <dbReference type="ARBA" id="ARBA00004976"/>
    </source>
</evidence>
<dbReference type="Gene3D" id="3.30.460.10">
    <property type="entry name" value="Beta Polymerase, domain 2"/>
    <property type="match status" value="1"/>
</dbReference>
<evidence type="ECO:0000313" key="9">
    <source>
        <dbReference type="EMBL" id="RFT06384.1"/>
    </source>
</evidence>
<dbReference type="PANTHER" id="PTHR21262">
    <property type="entry name" value="GUANOSINE-3',5'-BIS DIPHOSPHATE 3'-PYROPHOSPHOHYDROLASE"/>
    <property type="match status" value="1"/>
</dbReference>
<evidence type="ECO:0000259" key="6">
    <source>
        <dbReference type="PROSITE" id="PS51671"/>
    </source>
</evidence>
<dbReference type="GO" id="GO:0005886">
    <property type="term" value="C:plasma membrane"/>
    <property type="evidence" value="ECO:0007669"/>
    <property type="project" value="TreeGrafter"/>
</dbReference>
<dbReference type="InterPro" id="IPR045865">
    <property type="entry name" value="ACT-like_dom_sf"/>
</dbReference>
<dbReference type="FunFam" id="1.10.3210.10:FF:000001">
    <property type="entry name" value="GTP pyrophosphokinase RelA"/>
    <property type="match status" value="1"/>
</dbReference>
<dbReference type="InterPro" id="IPR003607">
    <property type="entry name" value="HD/PDEase_dom"/>
</dbReference>
<dbReference type="Pfam" id="PF02824">
    <property type="entry name" value="TGS"/>
    <property type="match status" value="1"/>
</dbReference>
<dbReference type="Gene3D" id="3.30.70.260">
    <property type="match status" value="1"/>
</dbReference>
<evidence type="ECO:0000256" key="2">
    <source>
        <dbReference type="ARBA" id="ARBA00013251"/>
    </source>
</evidence>
<comment type="caution">
    <text evidence="9">The sequence shown here is derived from an EMBL/GenBank/DDBJ whole genome shotgun (WGS) entry which is preliminary data.</text>
</comment>